<proteinExistence type="predicted"/>
<dbReference type="EMBL" id="JABEZW010224885">
    <property type="protein sequence ID" value="MBA0786929.1"/>
    <property type="molecule type" value="Genomic_DNA"/>
</dbReference>
<name>A0A7J9FNR3_9ROSI</name>
<comment type="caution">
    <text evidence="1">The sequence shown here is derived from an EMBL/GenBank/DDBJ whole genome shotgun (WGS) entry which is preliminary data.</text>
</comment>
<dbReference type="Proteomes" id="UP000593568">
    <property type="component" value="Unassembled WGS sequence"/>
</dbReference>
<dbReference type="AlphaFoldDB" id="A0A7J9FNR3"/>
<accession>A0A7J9FNR3</accession>
<reference evidence="1 2" key="1">
    <citation type="journal article" date="2019" name="Genome Biol. Evol.">
        <title>Insights into the evolution of the New World diploid cottons (Gossypium, subgenus Houzingenia) based on genome sequencing.</title>
        <authorList>
            <person name="Grover C.E."/>
            <person name="Arick M.A. 2nd"/>
            <person name="Thrash A."/>
            <person name="Conover J.L."/>
            <person name="Sanders W.S."/>
            <person name="Peterson D.G."/>
            <person name="Frelichowski J.E."/>
            <person name="Scheffler J.A."/>
            <person name="Scheffler B.E."/>
            <person name="Wendel J.F."/>
        </authorList>
    </citation>
    <scope>NUCLEOTIDE SEQUENCE [LARGE SCALE GENOMIC DNA]</scope>
    <source>
        <strain evidence="1">8</strain>
        <tissue evidence="1">Leaf</tissue>
    </source>
</reference>
<keyword evidence="2" id="KW-1185">Reference proteome</keyword>
<organism evidence="1 2">
    <name type="scientific">Gossypium trilobum</name>
    <dbReference type="NCBI Taxonomy" id="34281"/>
    <lineage>
        <taxon>Eukaryota</taxon>
        <taxon>Viridiplantae</taxon>
        <taxon>Streptophyta</taxon>
        <taxon>Embryophyta</taxon>
        <taxon>Tracheophyta</taxon>
        <taxon>Spermatophyta</taxon>
        <taxon>Magnoliopsida</taxon>
        <taxon>eudicotyledons</taxon>
        <taxon>Gunneridae</taxon>
        <taxon>Pentapetalae</taxon>
        <taxon>rosids</taxon>
        <taxon>malvids</taxon>
        <taxon>Malvales</taxon>
        <taxon>Malvaceae</taxon>
        <taxon>Malvoideae</taxon>
        <taxon>Gossypium</taxon>
    </lineage>
</organism>
<evidence type="ECO:0000313" key="1">
    <source>
        <dbReference type="EMBL" id="MBA0786929.1"/>
    </source>
</evidence>
<evidence type="ECO:0000313" key="2">
    <source>
        <dbReference type="Proteomes" id="UP000593568"/>
    </source>
</evidence>
<gene>
    <name evidence="1" type="ORF">Gotri_026600</name>
</gene>
<sequence>MKDCPTSRAVLSIGGYGAIVRDDHGFVLGGRGDFTDAGVSVQEVECLAFEKKYPAGVSVEN</sequence>
<protein>
    <submittedName>
        <fullName evidence="1">Uncharacterized protein</fullName>
    </submittedName>
</protein>